<dbReference type="GO" id="GO:0016887">
    <property type="term" value="F:ATP hydrolysis activity"/>
    <property type="evidence" value="ECO:0007669"/>
    <property type="project" value="InterPro"/>
</dbReference>
<protein>
    <recommendedName>
        <fullName evidence="3">ABC transporter domain-containing protein</fullName>
    </recommendedName>
</protein>
<evidence type="ECO:0000313" key="4">
    <source>
        <dbReference type="EMBL" id="SVB12167.1"/>
    </source>
</evidence>
<dbReference type="AlphaFoldDB" id="A0A382BG58"/>
<dbReference type="InterPro" id="IPR003439">
    <property type="entry name" value="ABC_transporter-like_ATP-bd"/>
</dbReference>
<dbReference type="InterPro" id="IPR003593">
    <property type="entry name" value="AAA+_ATPase"/>
</dbReference>
<dbReference type="Pfam" id="PF00005">
    <property type="entry name" value="ABC_tran"/>
    <property type="match status" value="1"/>
</dbReference>
<dbReference type="InterPro" id="IPR017871">
    <property type="entry name" value="ABC_transporter-like_CS"/>
</dbReference>
<dbReference type="SUPFAM" id="SSF52540">
    <property type="entry name" value="P-loop containing nucleoside triphosphate hydrolases"/>
    <property type="match status" value="1"/>
</dbReference>
<proteinExistence type="predicted"/>
<sequence>PSARETFAWPQARSPLQACVPKPPILDIIGLCLERGDTQILNGLNWRIEAGEHWVVLGPNGSGKTSLLTALTGYKTPSSGKIHILGKTFGEDDWFLLRKQIGLVSSALDKLMAHDEPVLETIVSGKYAMIDLWHEPSSGDKRAARAILKRIECSYLANRPWAQLSQGERQRALIGRALMSKPKLLMLDEPCAGLDPVAREHFLQFLNRLGNQRNTPTIVLITHHVEEIIPVFTHALLLRDGKDAAQGPVKKILTGKFMSDAFECPVKLRRRNGRYWLTALPKNKTVM</sequence>
<name>A0A382BG58_9ZZZZ</name>
<accession>A0A382BG58</accession>
<dbReference type="PANTHER" id="PTHR43158">
    <property type="entry name" value="SKFA PEPTIDE EXPORT ATP-BINDING PROTEIN SKFE"/>
    <property type="match status" value="1"/>
</dbReference>
<feature type="non-terminal residue" evidence="4">
    <location>
        <position position="1"/>
    </location>
</feature>
<feature type="domain" description="ABC transporter" evidence="3">
    <location>
        <begin position="26"/>
        <end position="265"/>
    </location>
</feature>
<reference evidence="4" key="1">
    <citation type="submission" date="2018-05" db="EMBL/GenBank/DDBJ databases">
        <authorList>
            <person name="Lanie J.A."/>
            <person name="Ng W.-L."/>
            <person name="Kazmierczak K.M."/>
            <person name="Andrzejewski T.M."/>
            <person name="Davidsen T.M."/>
            <person name="Wayne K.J."/>
            <person name="Tettelin H."/>
            <person name="Glass J.I."/>
            <person name="Rusch D."/>
            <person name="Podicherti R."/>
            <person name="Tsui H.-C.T."/>
            <person name="Winkler M.E."/>
        </authorList>
    </citation>
    <scope>NUCLEOTIDE SEQUENCE</scope>
</reference>
<dbReference type="PROSITE" id="PS00211">
    <property type="entry name" value="ABC_TRANSPORTER_1"/>
    <property type="match status" value="1"/>
</dbReference>
<organism evidence="4">
    <name type="scientific">marine metagenome</name>
    <dbReference type="NCBI Taxonomy" id="408172"/>
    <lineage>
        <taxon>unclassified sequences</taxon>
        <taxon>metagenomes</taxon>
        <taxon>ecological metagenomes</taxon>
    </lineage>
</organism>
<dbReference type="Gene3D" id="3.40.50.300">
    <property type="entry name" value="P-loop containing nucleotide triphosphate hydrolases"/>
    <property type="match status" value="1"/>
</dbReference>
<dbReference type="GO" id="GO:0005524">
    <property type="term" value="F:ATP binding"/>
    <property type="evidence" value="ECO:0007669"/>
    <property type="project" value="UniProtKB-KW"/>
</dbReference>
<gene>
    <name evidence="4" type="ORF">METZ01_LOCUS165021</name>
</gene>
<keyword evidence="1" id="KW-0547">Nucleotide-binding</keyword>
<dbReference type="EMBL" id="UINC01029444">
    <property type="protein sequence ID" value="SVB12167.1"/>
    <property type="molecule type" value="Genomic_DNA"/>
</dbReference>
<dbReference type="InterPro" id="IPR027417">
    <property type="entry name" value="P-loop_NTPase"/>
</dbReference>
<dbReference type="PANTHER" id="PTHR43158:SF2">
    <property type="entry name" value="SKFA PEPTIDE EXPORT ATP-BINDING PROTEIN SKFE"/>
    <property type="match status" value="1"/>
</dbReference>
<dbReference type="SMART" id="SM00382">
    <property type="entry name" value="AAA"/>
    <property type="match status" value="1"/>
</dbReference>
<keyword evidence="2" id="KW-0067">ATP-binding</keyword>
<evidence type="ECO:0000256" key="2">
    <source>
        <dbReference type="ARBA" id="ARBA00022840"/>
    </source>
</evidence>
<evidence type="ECO:0000256" key="1">
    <source>
        <dbReference type="ARBA" id="ARBA00022741"/>
    </source>
</evidence>
<dbReference type="PROSITE" id="PS50893">
    <property type="entry name" value="ABC_TRANSPORTER_2"/>
    <property type="match status" value="1"/>
</dbReference>
<evidence type="ECO:0000259" key="3">
    <source>
        <dbReference type="PROSITE" id="PS50893"/>
    </source>
</evidence>